<dbReference type="GO" id="GO:0004329">
    <property type="term" value="F:formate-tetrahydrofolate ligase activity"/>
    <property type="evidence" value="ECO:0007669"/>
    <property type="project" value="UniProtKB-UniRule"/>
</dbReference>
<gene>
    <name evidence="8" type="primary">fhs</name>
    <name evidence="9" type="ordered locus">Fbal_1348</name>
</gene>
<dbReference type="Pfam" id="PF01268">
    <property type="entry name" value="FTHFS"/>
    <property type="match status" value="1"/>
</dbReference>
<dbReference type="STRING" id="550540.Fbal_1348"/>
<keyword evidence="3 8" id="KW-0436">Ligase</keyword>
<evidence type="ECO:0000313" key="9">
    <source>
        <dbReference type="EMBL" id="ADN75552.1"/>
    </source>
</evidence>
<dbReference type="GeneID" id="67181568"/>
<dbReference type="Proteomes" id="UP000006683">
    <property type="component" value="Chromosome"/>
</dbReference>
<keyword evidence="2 8" id="KW-0554">One-carbon metabolism</keyword>
<evidence type="ECO:0000256" key="1">
    <source>
        <dbReference type="ARBA" id="ARBA00004777"/>
    </source>
</evidence>
<dbReference type="HAMAP" id="MF_01543">
    <property type="entry name" value="FTHFS"/>
    <property type="match status" value="1"/>
</dbReference>
<dbReference type="Gene3D" id="3.30.1510.10">
    <property type="entry name" value="Domain 2, N(10)-formyltetrahydrofolate synthetase"/>
    <property type="match status" value="1"/>
</dbReference>
<dbReference type="PROSITE" id="PS00722">
    <property type="entry name" value="FTHFS_2"/>
    <property type="match status" value="1"/>
</dbReference>
<dbReference type="eggNOG" id="COG2759">
    <property type="taxonomic scope" value="Bacteria"/>
</dbReference>
<comment type="similarity">
    <text evidence="7 8">Belongs to the formate--tetrahydrofolate ligase family.</text>
</comment>
<dbReference type="NCBIfam" id="NF010030">
    <property type="entry name" value="PRK13505.1"/>
    <property type="match status" value="1"/>
</dbReference>
<dbReference type="AlphaFoldDB" id="E1SML3"/>
<comment type="catalytic activity">
    <reaction evidence="6 8">
        <text>(6S)-5,6,7,8-tetrahydrofolate + formate + ATP = (6R)-10-formyltetrahydrofolate + ADP + phosphate</text>
        <dbReference type="Rhea" id="RHEA:20221"/>
        <dbReference type="ChEBI" id="CHEBI:15740"/>
        <dbReference type="ChEBI" id="CHEBI:30616"/>
        <dbReference type="ChEBI" id="CHEBI:43474"/>
        <dbReference type="ChEBI" id="CHEBI:57453"/>
        <dbReference type="ChEBI" id="CHEBI:195366"/>
        <dbReference type="ChEBI" id="CHEBI:456216"/>
        <dbReference type="EC" id="6.3.4.3"/>
    </reaction>
</comment>
<reference evidence="9 10" key="1">
    <citation type="journal article" date="2010" name="Stand. Genomic Sci.">
        <title>Complete genome sequence of Ferrimonas balearica type strain (PAT).</title>
        <authorList>
            <person name="Nolan M."/>
            <person name="Sikorski J."/>
            <person name="Davenport K."/>
            <person name="Lucas S."/>
            <person name="Glavina Del Rio T."/>
            <person name="Tice H."/>
            <person name="Cheng J."/>
            <person name="Goodwin L."/>
            <person name="Pitluck S."/>
            <person name="Liolios K."/>
            <person name="Ivanova N."/>
            <person name="Mavromatis K."/>
            <person name="Ovchinnikova G."/>
            <person name="Pati A."/>
            <person name="Chen A."/>
            <person name="Palaniappan K."/>
            <person name="Land M."/>
            <person name="Hauser L."/>
            <person name="Chang Y."/>
            <person name="Jeffries C."/>
            <person name="Tapia R."/>
            <person name="Brettin T."/>
            <person name="Detter J."/>
            <person name="Han C."/>
            <person name="Yasawong M."/>
            <person name="Rohde M."/>
            <person name="Tindall B."/>
            <person name="Goker M."/>
            <person name="Woyke T."/>
            <person name="Bristow J."/>
            <person name="Eisen J."/>
            <person name="Markowitz V."/>
            <person name="Hugenholtz P."/>
            <person name="Kyrpides N."/>
            <person name="Klenk H."/>
            <person name="Lapidus A."/>
        </authorList>
    </citation>
    <scope>NUCLEOTIDE SEQUENCE [LARGE SCALE GENOMIC DNA]</scope>
    <source>
        <strain evidence="10">DSM 9799 / CCM 4581 / KCTC 23876 / PAT</strain>
    </source>
</reference>
<dbReference type="EMBL" id="CP002209">
    <property type="protein sequence ID" value="ADN75552.1"/>
    <property type="molecule type" value="Genomic_DNA"/>
</dbReference>
<protein>
    <recommendedName>
        <fullName evidence="8">Formate--tetrahydrofolate ligase</fullName>
        <ecNumber evidence="8">6.3.4.3</ecNumber>
    </recommendedName>
    <alternativeName>
        <fullName evidence="8">Formyltetrahydrofolate synthetase</fullName>
        <shortName evidence="8">FHS</shortName>
        <shortName evidence="8">FTHFS</shortName>
    </alternativeName>
</protein>
<dbReference type="InterPro" id="IPR020628">
    <property type="entry name" value="Formate_THF_ligase_CS"/>
</dbReference>
<sequence length="580" mass="60927">MQSDLIISQQAKLLPIADVAERAGILADELIPQGEAKAKVKFSLLQRLDNAPRGKLVVVTAITPTPLGEGKTVTTIGLSQGLKAIGQQVMACIRQPSMGPVFGVKGGAAGGGYSQVAPMEELNLHLTGDIHAVSAAHNLAAAAIDARVYHEQRHGEKFEAKTGLPNLNIDPERVVWDRVVDMNDRTLRRVTIGLNAPGSTANGLERESGFDITAASELMAILALANDLADLRARLGKVVLAYSHDGKPVTAEDIQVAGAMAAILRDAAQPTLMQTLEGVPTLVHAGPFANIAHGNSSIIADRMALRLADVVVTEGGFGSDMGFEKACNIKARAAGKGPDAAVVVATLRGLKANSGQYDLRPGQALPQAIFEPDAAALEAGFANLKWHIENVQRYGVPAVVALNRFPQDTDEELAWLKGQVEALGARVAISEAFAKGGAGATELAHQVMDALAQPADFQFLYEAEQSIEAKLLTMAEAGYGGNGIELSDKARADIARLEALGFGHLPVCMAKTPLSISHDPALKGAPSDFVVPVRGLRLCAGAGFIYVLTGNVMTMPGLPERPGYLNIDIDANGNITGLDE</sequence>
<dbReference type="HOGENOM" id="CLU_003601_3_3_6"/>
<dbReference type="KEGG" id="fbl:Fbal_1348"/>
<feature type="binding site" evidence="8">
    <location>
        <begin position="65"/>
        <end position="72"/>
    </location>
    <ligand>
        <name>ATP</name>
        <dbReference type="ChEBI" id="CHEBI:30616"/>
    </ligand>
</feature>
<evidence type="ECO:0000256" key="5">
    <source>
        <dbReference type="ARBA" id="ARBA00022840"/>
    </source>
</evidence>
<evidence type="ECO:0000256" key="6">
    <source>
        <dbReference type="ARBA" id="ARBA00049033"/>
    </source>
</evidence>
<dbReference type="RefSeq" id="WP_013344858.1">
    <property type="nucleotide sequence ID" value="NC_014541.1"/>
</dbReference>
<dbReference type="Gene3D" id="3.40.50.300">
    <property type="entry name" value="P-loop containing nucleotide triphosphate hydrolases"/>
    <property type="match status" value="1"/>
</dbReference>
<dbReference type="EC" id="6.3.4.3" evidence="8"/>
<keyword evidence="5 8" id="KW-0067">ATP-binding</keyword>
<dbReference type="NCBIfam" id="NF010031">
    <property type="entry name" value="PRK13506.1"/>
    <property type="match status" value="1"/>
</dbReference>
<name>E1SML3_FERBD</name>
<dbReference type="GO" id="GO:0035999">
    <property type="term" value="P:tetrahydrofolate interconversion"/>
    <property type="evidence" value="ECO:0007669"/>
    <property type="project" value="UniProtKB-UniRule"/>
</dbReference>
<evidence type="ECO:0000256" key="2">
    <source>
        <dbReference type="ARBA" id="ARBA00022563"/>
    </source>
</evidence>
<keyword evidence="4 8" id="KW-0547">Nucleotide-binding</keyword>
<dbReference type="UniPathway" id="UPA00193"/>
<dbReference type="InterPro" id="IPR000559">
    <property type="entry name" value="Formate_THF_ligase"/>
</dbReference>
<dbReference type="Gene3D" id="3.10.410.10">
    <property type="entry name" value="Formyltetrahydrofolate synthetase, domain 3"/>
    <property type="match status" value="1"/>
</dbReference>
<evidence type="ECO:0000313" key="10">
    <source>
        <dbReference type="Proteomes" id="UP000006683"/>
    </source>
</evidence>
<keyword evidence="10" id="KW-1185">Reference proteome</keyword>
<evidence type="ECO:0000256" key="4">
    <source>
        <dbReference type="ARBA" id="ARBA00022741"/>
    </source>
</evidence>
<evidence type="ECO:0000256" key="7">
    <source>
        <dbReference type="ARBA" id="ARBA00061363"/>
    </source>
</evidence>
<dbReference type="FunFam" id="3.30.1510.10:FF:000001">
    <property type="entry name" value="Formate--tetrahydrofolate ligase"/>
    <property type="match status" value="1"/>
</dbReference>
<dbReference type="SUPFAM" id="SSF52540">
    <property type="entry name" value="P-loop containing nucleoside triphosphate hydrolases"/>
    <property type="match status" value="1"/>
</dbReference>
<dbReference type="FunFam" id="3.10.410.10:FF:000001">
    <property type="entry name" value="Putative formate--tetrahydrofolate ligase"/>
    <property type="match status" value="1"/>
</dbReference>
<dbReference type="InterPro" id="IPR027417">
    <property type="entry name" value="P-loop_NTPase"/>
</dbReference>
<dbReference type="CDD" id="cd00477">
    <property type="entry name" value="FTHFS"/>
    <property type="match status" value="1"/>
</dbReference>
<dbReference type="OrthoDB" id="9761733at2"/>
<evidence type="ECO:0000256" key="8">
    <source>
        <dbReference type="HAMAP-Rule" id="MF_01543"/>
    </source>
</evidence>
<accession>E1SML3</accession>
<comment type="pathway">
    <text evidence="1 8">One-carbon metabolism; tetrahydrofolate interconversion.</text>
</comment>
<organism evidence="9 10">
    <name type="scientific">Ferrimonas balearica (strain DSM 9799 / CCM 4581 / KCTC 23876 / PAT)</name>
    <dbReference type="NCBI Taxonomy" id="550540"/>
    <lineage>
        <taxon>Bacteria</taxon>
        <taxon>Pseudomonadati</taxon>
        <taxon>Pseudomonadota</taxon>
        <taxon>Gammaproteobacteria</taxon>
        <taxon>Alteromonadales</taxon>
        <taxon>Ferrimonadaceae</taxon>
        <taxon>Ferrimonas</taxon>
    </lineage>
</organism>
<dbReference type="GO" id="GO:0005524">
    <property type="term" value="F:ATP binding"/>
    <property type="evidence" value="ECO:0007669"/>
    <property type="project" value="UniProtKB-UniRule"/>
</dbReference>
<evidence type="ECO:0000256" key="3">
    <source>
        <dbReference type="ARBA" id="ARBA00022598"/>
    </source>
</evidence>
<dbReference type="PROSITE" id="PS00721">
    <property type="entry name" value="FTHFS_1"/>
    <property type="match status" value="1"/>
</dbReference>
<proteinExistence type="inferred from homology"/>